<reference evidence="1" key="1">
    <citation type="submission" date="2022-09" db="EMBL/GenBank/DDBJ databases">
        <title>A Global Phylogenomic Analysis of the Shiitake Genus Lentinula.</title>
        <authorList>
            <consortium name="DOE Joint Genome Institute"/>
            <person name="Sierra-Patev S."/>
            <person name="Min B."/>
            <person name="Naranjo-Ortiz M."/>
            <person name="Looney B."/>
            <person name="Konkel Z."/>
            <person name="Slot J.C."/>
            <person name="Sakamoto Y."/>
            <person name="Steenwyk J.L."/>
            <person name="Rokas A."/>
            <person name="Carro J."/>
            <person name="Camarero S."/>
            <person name="Ferreira P."/>
            <person name="Molpeceres G."/>
            <person name="Ruiz-Duenas F.J."/>
            <person name="Serrano A."/>
            <person name="Henrissat B."/>
            <person name="Drula E."/>
            <person name="Hughes K.W."/>
            <person name="Mata J.L."/>
            <person name="Ishikawa N.K."/>
            <person name="Vargas-Isla R."/>
            <person name="Ushijima S."/>
            <person name="Smith C.A."/>
            <person name="Ahrendt S."/>
            <person name="Andreopoulos W."/>
            <person name="He G."/>
            <person name="Labutti K."/>
            <person name="Lipzen A."/>
            <person name="Ng V."/>
            <person name="Riley R."/>
            <person name="Sandor L."/>
            <person name="Barry K."/>
            <person name="Martinez A.T."/>
            <person name="Xiao Y."/>
            <person name="Gibbons J.G."/>
            <person name="Terashima K."/>
            <person name="Grigoriev I.V."/>
            <person name="Hibbett D.S."/>
        </authorList>
    </citation>
    <scope>NUCLEOTIDE SEQUENCE</scope>
    <source>
        <strain evidence="1">TMI1499</strain>
    </source>
</reference>
<protein>
    <submittedName>
        <fullName evidence="1">Uncharacterized protein</fullName>
    </submittedName>
</protein>
<accession>A0ACC1TIY6</accession>
<sequence>MPDPPSSSNFEPPPQNNESSSRKRWRSKSPNTQTNTSSAGPSKKSRCSHKATPKPTGKEKRKSDMYHIKSDDIPDDARGLKRAFEIHIRILWNFLSESVAPETPSNIDIANFMKRFSSHKQVDEVLNQPKVSLSRESLESVVSLRKTCQLDPGTIASAVAQVSDHSLRMTFSVLSSFGLTKWRPDVLGASPTSFYNLAIESIAISSFELGLQNGGYVYFEPNLEYIHNTAFLCQIYRNYVYSHLRKSILKESREKGRLASDAVKRVMYKRRKKLMKSRIKYAQDSGFNNRIKSLIAEPECNSEDEDADDGSLHILVKNLRSENTSHFITHEIDKGIRTVAELSGSKRHSYKKKTRKPHPDNKKSIFRKLPKNCALDWFQPEQFNSLPAQIRKRYVDAHIALPPFEKRKKLKVAEWGLLSEDSFMKKYGNEVRKLYKFPTKEELEAMENGQSDSDTSLDNDEAMDEDGDEGEAV</sequence>
<name>A0ACC1TIY6_9AGAR</name>
<organism evidence="1 2">
    <name type="scientific">Lentinula aff. lateritia</name>
    <dbReference type="NCBI Taxonomy" id="2804960"/>
    <lineage>
        <taxon>Eukaryota</taxon>
        <taxon>Fungi</taxon>
        <taxon>Dikarya</taxon>
        <taxon>Basidiomycota</taxon>
        <taxon>Agaricomycotina</taxon>
        <taxon>Agaricomycetes</taxon>
        <taxon>Agaricomycetidae</taxon>
        <taxon>Agaricales</taxon>
        <taxon>Marasmiineae</taxon>
        <taxon>Omphalotaceae</taxon>
        <taxon>Lentinula</taxon>
    </lineage>
</organism>
<dbReference type="EMBL" id="MU795846">
    <property type="protein sequence ID" value="KAJ3804700.1"/>
    <property type="molecule type" value="Genomic_DNA"/>
</dbReference>
<keyword evidence="2" id="KW-1185">Reference proteome</keyword>
<comment type="caution">
    <text evidence="1">The sequence shown here is derived from an EMBL/GenBank/DDBJ whole genome shotgun (WGS) entry which is preliminary data.</text>
</comment>
<proteinExistence type="predicted"/>
<dbReference type="Proteomes" id="UP001163835">
    <property type="component" value="Unassembled WGS sequence"/>
</dbReference>
<gene>
    <name evidence="1" type="ORF">F5876DRAFT_70417</name>
</gene>
<evidence type="ECO:0000313" key="2">
    <source>
        <dbReference type="Proteomes" id="UP001163835"/>
    </source>
</evidence>
<evidence type="ECO:0000313" key="1">
    <source>
        <dbReference type="EMBL" id="KAJ3804700.1"/>
    </source>
</evidence>